<comment type="caution">
    <text evidence="1">The sequence shown here is derived from an EMBL/GenBank/DDBJ whole genome shotgun (WGS) entry which is preliminary data.</text>
</comment>
<dbReference type="Proteomes" id="UP000811246">
    <property type="component" value="Chromosome 11"/>
</dbReference>
<gene>
    <name evidence="1" type="ORF">I3842_11G156000</name>
</gene>
<dbReference type="PANTHER" id="PTHR35317">
    <property type="entry name" value="OS04G0629600 PROTEIN"/>
    <property type="match status" value="1"/>
</dbReference>
<protein>
    <recommendedName>
        <fullName evidence="3">DUF4219 domain-containing protein</fullName>
    </recommendedName>
</protein>
<sequence>MAAHSSSPTVPIFSGKNYDYWSIKMKTLFMSLDLWDMIEKGDTVTTEGTSETNQNKIDRQRDAKALFTLQQAVSEIIFPRLMRAMTSKQAWVILQQDFQGNLKVKTIKF</sequence>
<reference evidence="1" key="1">
    <citation type="submission" date="2021-01" db="EMBL/GenBank/DDBJ databases">
        <authorList>
            <person name="Lovell J.T."/>
            <person name="Bentley N."/>
            <person name="Bhattarai G."/>
            <person name="Jenkins J.W."/>
            <person name="Sreedasyam A."/>
            <person name="Alarcon Y."/>
            <person name="Bock C."/>
            <person name="Boston L."/>
            <person name="Carlson J."/>
            <person name="Cervantes K."/>
            <person name="Clermont K."/>
            <person name="Krom N."/>
            <person name="Kubenka K."/>
            <person name="Mamidi S."/>
            <person name="Mattison C."/>
            <person name="Monteros M."/>
            <person name="Pisani C."/>
            <person name="Plott C."/>
            <person name="Rajasekar S."/>
            <person name="Rhein H.S."/>
            <person name="Rohla C."/>
            <person name="Song M."/>
            <person name="Hilaire R.S."/>
            <person name="Shu S."/>
            <person name="Wells L."/>
            <person name="Wang X."/>
            <person name="Webber J."/>
            <person name="Heerema R.J."/>
            <person name="Klein P."/>
            <person name="Conner P."/>
            <person name="Grauke L."/>
            <person name="Grimwood J."/>
            <person name="Schmutz J."/>
            <person name="Randall J.J."/>
        </authorList>
    </citation>
    <scope>NUCLEOTIDE SEQUENCE</scope>
    <source>
        <tissue evidence="1">Leaf</tissue>
    </source>
</reference>
<evidence type="ECO:0000313" key="2">
    <source>
        <dbReference type="Proteomes" id="UP000811246"/>
    </source>
</evidence>
<organism evidence="1 2">
    <name type="scientific">Carya illinoinensis</name>
    <name type="common">Pecan</name>
    <dbReference type="NCBI Taxonomy" id="32201"/>
    <lineage>
        <taxon>Eukaryota</taxon>
        <taxon>Viridiplantae</taxon>
        <taxon>Streptophyta</taxon>
        <taxon>Embryophyta</taxon>
        <taxon>Tracheophyta</taxon>
        <taxon>Spermatophyta</taxon>
        <taxon>Magnoliopsida</taxon>
        <taxon>eudicotyledons</taxon>
        <taxon>Gunneridae</taxon>
        <taxon>Pentapetalae</taxon>
        <taxon>rosids</taxon>
        <taxon>fabids</taxon>
        <taxon>Fagales</taxon>
        <taxon>Juglandaceae</taxon>
        <taxon>Carya</taxon>
    </lineage>
</organism>
<evidence type="ECO:0000313" key="1">
    <source>
        <dbReference type="EMBL" id="KAG6689035.1"/>
    </source>
</evidence>
<dbReference type="PANTHER" id="PTHR35317:SF35">
    <property type="entry name" value="DUF4219 DOMAIN-CONTAINING PROTEIN"/>
    <property type="match status" value="1"/>
</dbReference>
<name>A0A922DQP4_CARIL</name>
<dbReference type="Pfam" id="PF14223">
    <property type="entry name" value="Retrotran_gag_2"/>
    <property type="match status" value="1"/>
</dbReference>
<evidence type="ECO:0008006" key="3">
    <source>
        <dbReference type="Google" id="ProtNLM"/>
    </source>
</evidence>
<dbReference type="EMBL" id="CM031835">
    <property type="protein sequence ID" value="KAG6689035.1"/>
    <property type="molecule type" value="Genomic_DNA"/>
</dbReference>
<proteinExistence type="predicted"/>
<dbReference type="AlphaFoldDB" id="A0A922DQP4"/>
<accession>A0A922DQP4</accession>